<comment type="caution">
    <text evidence="5">The sequence shown here is derived from an EMBL/GenBank/DDBJ whole genome shotgun (WGS) entry which is preliminary data.</text>
</comment>
<dbReference type="EMBL" id="VXRY01000431">
    <property type="protein sequence ID" value="MXY34519.1"/>
    <property type="molecule type" value="Genomic_DNA"/>
</dbReference>
<protein>
    <submittedName>
        <fullName evidence="5">Sulfatase-like hydrolase/transferase</fullName>
    </submittedName>
</protein>
<feature type="region of interest" description="Disordered" evidence="3">
    <location>
        <begin position="1"/>
        <end position="24"/>
    </location>
</feature>
<dbReference type="SUPFAM" id="SSF53649">
    <property type="entry name" value="Alkaline phosphatase-like"/>
    <property type="match status" value="1"/>
</dbReference>
<dbReference type="GO" id="GO:0004065">
    <property type="term" value="F:arylsulfatase activity"/>
    <property type="evidence" value="ECO:0007669"/>
    <property type="project" value="TreeGrafter"/>
</dbReference>
<accession>A0A6B0Y438</accession>
<feature type="non-terminal residue" evidence="5">
    <location>
        <position position="1"/>
    </location>
</feature>
<evidence type="ECO:0000313" key="5">
    <source>
        <dbReference type="EMBL" id="MXY34519.1"/>
    </source>
</evidence>
<dbReference type="InterPro" id="IPR050738">
    <property type="entry name" value="Sulfatase"/>
</dbReference>
<keyword evidence="2 5" id="KW-0378">Hydrolase</keyword>
<evidence type="ECO:0000256" key="2">
    <source>
        <dbReference type="ARBA" id="ARBA00022801"/>
    </source>
</evidence>
<keyword evidence="5" id="KW-0808">Transferase</keyword>
<feature type="domain" description="Sulfatase N-terminal" evidence="4">
    <location>
        <begin position="17"/>
        <end position="128"/>
    </location>
</feature>
<dbReference type="PANTHER" id="PTHR42693:SF53">
    <property type="entry name" value="ENDO-4-O-SULFATASE"/>
    <property type="match status" value="1"/>
</dbReference>
<dbReference type="InterPro" id="IPR000917">
    <property type="entry name" value="Sulfatase_N"/>
</dbReference>
<proteinExistence type="inferred from homology"/>
<gene>
    <name evidence="5" type="ORF">F4Y60_10635</name>
</gene>
<dbReference type="Pfam" id="PF00884">
    <property type="entry name" value="Sulfatase"/>
    <property type="match status" value="1"/>
</dbReference>
<sequence length="268" mass="30467">GNMKAAPRSRAAHGTKRQLEPESEDEQRVFIAEYYAMISNIDWNVGRILNHLDKRGLAESTLVIFFSDHGDMLGEHGYFCGYKPQAYRATMQVPFLARFPGRIGAGRRTQAMIDVGVDTPVTLLDLVGAEPFSEAHGRSFLGVVDGGDIHRDSIPYQTFRMDDGAWGEFTPVPERGIRTEGWLYVRQPGRRKFLFDQHADPQELTNLVDDRAHFDLMDRFDAQIAAHMVETGDDWDMHADFPPQDFMTHEEAQDYLERVLLPNAIEVP</sequence>
<reference evidence="5" key="1">
    <citation type="submission" date="2019-09" db="EMBL/GenBank/DDBJ databases">
        <title>Characterisation of the sponge microbiome using genome-centric metagenomics.</title>
        <authorList>
            <person name="Engelberts J.P."/>
            <person name="Robbins S.J."/>
            <person name="De Goeij J.M."/>
            <person name="Aranda M."/>
            <person name="Bell S.C."/>
            <person name="Webster N.S."/>
        </authorList>
    </citation>
    <scope>NUCLEOTIDE SEQUENCE</scope>
    <source>
        <strain evidence="5">SB0664_bin_43</strain>
    </source>
</reference>
<dbReference type="PANTHER" id="PTHR42693">
    <property type="entry name" value="ARYLSULFATASE FAMILY MEMBER"/>
    <property type="match status" value="1"/>
</dbReference>
<dbReference type="Gene3D" id="3.40.720.10">
    <property type="entry name" value="Alkaline Phosphatase, subunit A"/>
    <property type="match status" value="1"/>
</dbReference>
<organism evidence="5">
    <name type="scientific">Boseongicola sp. SB0664_bin_43</name>
    <dbReference type="NCBI Taxonomy" id="2604844"/>
    <lineage>
        <taxon>Bacteria</taxon>
        <taxon>Pseudomonadati</taxon>
        <taxon>Pseudomonadota</taxon>
        <taxon>Alphaproteobacteria</taxon>
        <taxon>Rhodobacterales</taxon>
        <taxon>Paracoccaceae</taxon>
        <taxon>Boseongicola</taxon>
    </lineage>
</organism>
<evidence type="ECO:0000256" key="1">
    <source>
        <dbReference type="ARBA" id="ARBA00008779"/>
    </source>
</evidence>
<evidence type="ECO:0000259" key="4">
    <source>
        <dbReference type="Pfam" id="PF00884"/>
    </source>
</evidence>
<comment type="similarity">
    <text evidence="1">Belongs to the sulfatase family.</text>
</comment>
<dbReference type="InterPro" id="IPR017850">
    <property type="entry name" value="Alkaline_phosphatase_core_sf"/>
</dbReference>
<evidence type="ECO:0000256" key="3">
    <source>
        <dbReference type="SAM" id="MobiDB-lite"/>
    </source>
</evidence>
<dbReference type="AlphaFoldDB" id="A0A6B0Y438"/>
<name>A0A6B0Y438_9RHOB</name>
<dbReference type="GO" id="GO:0016740">
    <property type="term" value="F:transferase activity"/>
    <property type="evidence" value="ECO:0007669"/>
    <property type="project" value="UniProtKB-KW"/>
</dbReference>